<dbReference type="GO" id="GO:0008270">
    <property type="term" value="F:zinc ion binding"/>
    <property type="evidence" value="ECO:0007669"/>
    <property type="project" value="UniProtKB-KW"/>
</dbReference>
<dbReference type="InterPro" id="IPR011011">
    <property type="entry name" value="Znf_FYVE_PHD"/>
</dbReference>
<feature type="region of interest" description="Disordered" evidence="8">
    <location>
        <begin position="382"/>
        <end position="418"/>
    </location>
</feature>
<evidence type="ECO:0000256" key="2">
    <source>
        <dbReference type="ARBA" id="ARBA00022737"/>
    </source>
</evidence>
<evidence type="ECO:0000256" key="4">
    <source>
        <dbReference type="ARBA" id="ARBA00022833"/>
    </source>
</evidence>
<dbReference type="InterPro" id="IPR013591">
    <property type="entry name" value="Brevis_radix_dom"/>
</dbReference>
<keyword evidence="7" id="KW-0175">Coiled coil</keyword>
<feature type="domain" description="FYVE-type" evidence="9">
    <location>
        <begin position="227"/>
        <end position="289"/>
    </location>
</feature>
<accession>A0A0A9E7P6</accession>
<evidence type="ECO:0000256" key="8">
    <source>
        <dbReference type="SAM" id="MobiDB-lite"/>
    </source>
</evidence>
<dbReference type="PROSITE" id="PS50012">
    <property type="entry name" value="RCC1_3"/>
    <property type="match status" value="4"/>
</dbReference>
<dbReference type="PROSITE" id="PS51514">
    <property type="entry name" value="BRX"/>
    <property type="match status" value="1"/>
</dbReference>
<evidence type="ECO:0000256" key="5">
    <source>
        <dbReference type="PROSITE-ProRule" id="PRU00091"/>
    </source>
</evidence>
<dbReference type="InterPro" id="IPR000408">
    <property type="entry name" value="Reg_chr_condens"/>
</dbReference>
<feature type="repeat" description="RCC1" evidence="6">
    <location>
        <begin position="119"/>
        <end position="170"/>
    </location>
</feature>
<dbReference type="InterPro" id="IPR009091">
    <property type="entry name" value="RCC1/BLIP-II"/>
</dbReference>
<feature type="coiled-coil region" evidence="7">
    <location>
        <begin position="422"/>
        <end position="498"/>
    </location>
</feature>
<dbReference type="PROSITE" id="PS00626">
    <property type="entry name" value="RCC1_2"/>
    <property type="match status" value="1"/>
</dbReference>
<feature type="repeat" description="RCC1" evidence="6">
    <location>
        <begin position="2"/>
        <end position="53"/>
    </location>
</feature>
<evidence type="ECO:0000313" key="11">
    <source>
        <dbReference type="EMBL" id="JAD96799.1"/>
    </source>
</evidence>
<feature type="domain" description="BRX" evidence="10">
    <location>
        <begin position="643"/>
        <end position="698"/>
    </location>
</feature>
<protein>
    <submittedName>
        <fullName evidence="11">Uncharacterized protein</fullName>
    </submittedName>
</protein>
<dbReference type="CDD" id="cd00065">
    <property type="entry name" value="FYVE_like_SF"/>
    <property type="match status" value="1"/>
</dbReference>
<feature type="compositionally biased region" description="Polar residues" evidence="8">
    <location>
        <begin position="383"/>
        <end position="392"/>
    </location>
</feature>
<dbReference type="InterPro" id="IPR027988">
    <property type="entry name" value="BRX_N"/>
</dbReference>
<feature type="region of interest" description="Disordered" evidence="8">
    <location>
        <begin position="292"/>
        <end position="315"/>
    </location>
</feature>
<dbReference type="SUPFAM" id="SSF57903">
    <property type="entry name" value="FYVE/PHD zinc finger"/>
    <property type="match status" value="1"/>
</dbReference>
<dbReference type="InterPro" id="IPR017455">
    <property type="entry name" value="Znf_FYVE-rel"/>
</dbReference>
<dbReference type="Pfam" id="PF01363">
    <property type="entry name" value="FYVE"/>
    <property type="match status" value="1"/>
</dbReference>
<dbReference type="SMART" id="SM00064">
    <property type="entry name" value="FYVE"/>
    <property type="match status" value="1"/>
</dbReference>
<dbReference type="Pfam" id="PF08381">
    <property type="entry name" value="BRX"/>
    <property type="match status" value="1"/>
</dbReference>
<dbReference type="EMBL" id="GBRH01201096">
    <property type="protein sequence ID" value="JAD96799.1"/>
    <property type="molecule type" value="Transcribed_RNA"/>
</dbReference>
<evidence type="ECO:0000259" key="9">
    <source>
        <dbReference type="PROSITE" id="PS50178"/>
    </source>
</evidence>
<evidence type="ECO:0000259" key="10">
    <source>
        <dbReference type="PROSITE" id="PS51514"/>
    </source>
</evidence>
<dbReference type="FunFam" id="2.130.10.30:FF:000031">
    <property type="entry name" value="PH, RCC1 and FYVE domains-containing protein 1"/>
    <property type="match status" value="1"/>
</dbReference>
<keyword evidence="3 5" id="KW-0863">Zinc-finger</keyword>
<feature type="region of interest" description="Disordered" evidence="8">
    <location>
        <begin position="570"/>
        <end position="606"/>
    </location>
</feature>
<evidence type="ECO:0000256" key="1">
    <source>
        <dbReference type="ARBA" id="ARBA00022723"/>
    </source>
</evidence>
<feature type="repeat" description="RCC1" evidence="6">
    <location>
        <begin position="171"/>
        <end position="222"/>
    </location>
</feature>
<dbReference type="AlphaFoldDB" id="A0A0A9E7P6"/>
<dbReference type="PRINTS" id="PR00633">
    <property type="entry name" value="RCCNDNSATION"/>
</dbReference>
<evidence type="ECO:0000256" key="3">
    <source>
        <dbReference type="ARBA" id="ARBA00022771"/>
    </source>
</evidence>
<organism evidence="11">
    <name type="scientific">Arundo donax</name>
    <name type="common">Giant reed</name>
    <name type="synonym">Donax arundinaceus</name>
    <dbReference type="NCBI Taxonomy" id="35708"/>
    <lineage>
        <taxon>Eukaryota</taxon>
        <taxon>Viridiplantae</taxon>
        <taxon>Streptophyta</taxon>
        <taxon>Embryophyta</taxon>
        <taxon>Tracheophyta</taxon>
        <taxon>Spermatophyta</taxon>
        <taxon>Magnoliopsida</taxon>
        <taxon>Liliopsida</taxon>
        <taxon>Poales</taxon>
        <taxon>Poaceae</taxon>
        <taxon>PACMAD clade</taxon>
        <taxon>Arundinoideae</taxon>
        <taxon>Arundineae</taxon>
        <taxon>Arundo</taxon>
    </lineage>
</organism>
<dbReference type="InterPro" id="IPR013083">
    <property type="entry name" value="Znf_RING/FYVE/PHD"/>
</dbReference>
<dbReference type="InterPro" id="IPR051210">
    <property type="entry name" value="Ub_ligase/GEF_domain"/>
</dbReference>
<dbReference type="PANTHER" id="PTHR22870">
    <property type="entry name" value="REGULATOR OF CHROMOSOME CONDENSATION"/>
    <property type="match status" value="1"/>
</dbReference>
<feature type="repeat" description="RCC1" evidence="6">
    <location>
        <begin position="67"/>
        <end position="118"/>
    </location>
</feature>
<dbReference type="SUPFAM" id="SSF50985">
    <property type="entry name" value="RCC1/BLIP-II"/>
    <property type="match status" value="1"/>
</dbReference>
<feature type="compositionally biased region" description="Polar residues" evidence="8">
    <location>
        <begin position="570"/>
        <end position="583"/>
    </location>
</feature>
<name>A0A0A9E7P6_ARUDO</name>
<dbReference type="InterPro" id="IPR000306">
    <property type="entry name" value="Znf_FYVE"/>
</dbReference>
<evidence type="ECO:0000256" key="7">
    <source>
        <dbReference type="SAM" id="Coils"/>
    </source>
</evidence>
<dbReference type="Gene3D" id="2.130.10.30">
    <property type="entry name" value="Regulator of chromosome condensation 1/beta-lactamase-inhibitor protein II"/>
    <property type="match status" value="1"/>
</dbReference>
<evidence type="ECO:0000256" key="6">
    <source>
        <dbReference type="PROSITE-ProRule" id="PRU00235"/>
    </source>
</evidence>
<reference evidence="11" key="1">
    <citation type="submission" date="2014-09" db="EMBL/GenBank/DDBJ databases">
        <authorList>
            <person name="Magalhaes I.L.F."/>
            <person name="Oliveira U."/>
            <person name="Santos F.R."/>
            <person name="Vidigal T.H.D.A."/>
            <person name="Brescovit A.D."/>
            <person name="Santos A.J."/>
        </authorList>
    </citation>
    <scope>NUCLEOTIDE SEQUENCE</scope>
    <source>
        <tissue evidence="11">Shoot tissue taken approximately 20 cm above the soil surface</tissue>
    </source>
</reference>
<dbReference type="Pfam" id="PF00415">
    <property type="entry name" value="RCC1"/>
    <property type="match status" value="4"/>
</dbReference>
<dbReference type="PANTHER" id="PTHR22870:SF363">
    <property type="entry name" value="OS05G0106700 PROTEIN"/>
    <property type="match status" value="1"/>
</dbReference>
<dbReference type="Gene3D" id="3.30.40.10">
    <property type="entry name" value="Zinc/RING finger domain, C3HC4 (zinc finger)"/>
    <property type="match status" value="1"/>
</dbReference>
<dbReference type="PROSITE" id="PS50178">
    <property type="entry name" value="ZF_FYVE"/>
    <property type="match status" value="1"/>
</dbReference>
<keyword evidence="1" id="KW-0479">Metal-binding</keyword>
<sequence>MGQLFTFGDGSFGVLGHGDLKSVSYPREVESLSGLKTIAVACGVWHTAAIVEVIVTQSSSSIKLSSGELFTWGDGDKNRLGHGDKEARLKPTCVATLIDHDFYRVACGHSLTVGLTTSGQVLSMGNAVYGQLGNSHSDGRLPSLVEDKIAGEHVVQVACGSYHVAVLTSRSEVYTWGKGANGRLGHGDIEDRKVPTLVEALKDRAVRYIACGANFTAAICQHKWVCGADQSQCSSCRQPFGFTRKRRNCYNCGLVHCNACTSQKALRAALAPNPGKPYRVCDSCFLKLDNSSDPNSANKRKDPVPKNFGESNGDTKVAKAILPSNIDMIRSLDIKAARQGKKTDGLSFLRSPQVSSLLQLSDIALSGGTDMNRLAPRAVRTSAVRSVTTSRAVSPFSRKPSPPRSTTPVPTGHGLSLSKSATDNLVKANELLNQEAERLHAQVDNLRNRCELQELELQKSAKKVQDAMTLVAEESAKSKAAKEVIKSLTAQLKDMAERLPPEHGAYNVNETKQVHVLNGIESHVASYSSMNGIHQSRNELLNASIAHSPNSGRSSHSNGISGQQKLLGNISENSDCSTHSLRITSPHESELPNRRARSSSDEMLTASSRVDDNVSIDARSLQNGEDGYKPRGTISLPSNQVQAEWIEQYEPGVYITLTTFHDGTRDLKRVRFSRRRFGEHQAENWWNENREKVYERYNVKSSERVSPAASTRSAY</sequence>
<dbReference type="Pfam" id="PF13713">
    <property type="entry name" value="BRX_N"/>
    <property type="match status" value="1"/>
</dbReference>
<keyword evidence="4" id="KW-0862">Zinc</keyword>
<reference evidence="11" key="2">
    <citation type="journal article" date="2015" name="Data Brief">
        <title>Shoot transcriptome of the giant reed, Arundo donax.</title>
        <authorList>
            <person name="Barrero R.A."/>
            <person name="Guerrero F.D."/>
            <person name="Moolhuijzen P."/>
            <person name="Goolsby J.A."/>
            <person name="Tidwell J."/>
            <person name="Bellgard S.E."/>
            <person name="Bellgard M.I."/>
        </authorList>
    </citation>
    <scope>NUCLEOTIDE SEQUENCE</scope>
    <source>
        <tissue evidence="11">Shoot tissue taken approximately 20 cm above the soil surface</tissue>
    </source>
</reference>
<proteinExistence type="predicted"/>
<keyword evidence="2" id="KW-0677">Repeat</keyword>